<dbReference type="PANTHER" id="PTHR43213:SF5">
    <property type="entry name" value="BIFUNCTIONAL DTTP_UTP PYROPHOSPHATASE_METHYLTRANSFERASE PROTEIN-RELATED"/>
    <property type="match status" value="1"/>
</dbReference>
<comment type="catalytic activity">
    <reaction evidence="6">
        <text>dTTP + H2O = dTMP + diphosphate + H(+)</text>
        <dbReference type="Rhea" id="RHEA:28534"/>
        <dbReference type="ChEBI" id="CHEBI:15377"/>
        <dbReference type="ChEBI" id="CHEBI:15378"/>
        <dbReference type="ChEBI" id="CHEBI:33019"/>
        <dbReference type="ChEBI" id="CHEBI:37568"/>
        <dbReference type="ChEBI" id="CHEBI:63528"/>
        <dbReference type="EC" id="3.6.1.9"/>
    </reaction>
</comment>
<comment type="catalytic activity">
    <reaction evidence="6">
        <text>UTP + H2O = UMP + diphosphate + H(+)</text>
        <dbReference type="Rhea" id="RHEA:29395"/>
        <dbReference type="ChEBI" id="CHEBI:15377"/>
        <dbReference type="ChEBI" id="CHEBI:15378"/>
        <dbReference type="ChEBI" id="CHEBI:33019"/>
        <dbReference type="ChEBI" id="CHEBI:46398"/>
        <dbReference type="ChEBI" id="CHEBI:57865"/>
        <dbReference type="EC" id="3.6.1.9"/>
    </reaction>
</comment>
<dbReference type="GO" id="GO:0005737">
    <property type="term" value="C:cytoplasm"/>
    <property type="evidence" value="ECO:0007669"/>
    <property type="project" value="UniProtKB-SubCell"/>
</dbReference>
<dbReference type="Proteomes" id="UP000063718">
    <property type="component" value="Unassembled WGS sequence"/>
</dbReference>
<dbReference type="AlphaFoldDB" id="A0A0S6UES8"/>
<dbReference type="EMBL" id="DF238840">
    <property type="protein sequence ID" value="GAF26259.1"/>
    <property type="molecule type" value="Genomic_DNA"/>
</dbReference>
<dbReference type="InterPro" id="IPR029001">
    <property type="entry name" value="ITPase-like_fam"/>
</dbReference>
<keyword evidence="5 6" id="KW-0546">Nucleotide metabolism</keyword>
<evidence type="ECO:0000256" key="5">
    <source>
        <dbReference type="ARBA" id="ARBA00023080"/>
    </source>
</evidence>
<dbReference type="EC" id="3.6.1.9" evidence="6"/>
<evidence type="ECO:0000313" key="7">
    <source>
        <dbReference type="EMBL" id="GAF26259.1"/>
    </source>
</evidence>
<feature type="active site" description="Proton acceptor" evidence="6">
    <location>
        <position position="69"/>
    </location>
</feature>
<evidence type="ECO:0000256" key="2">
    <source>
        <dbReference type="ARBA" id="ARBA00004496"/>
    </source>
</evidence>
<dbReference type="InterPro" id="IPR003697">
    <property type="entry name" value="Maf-like"/>
</dbReference>
<name>A0A0S6UES8_NEOTH</name>
<feature type="site" description="Important for substrate specificity" evidence="6">
    <location>
        <position position="154"/>
    </location>
</feature>
<dbReference type="Gene3D" id="3.90.950.10">
    <property type="match status" value="1"/>
</dbReference>
<dbReference type="PIRSF" id="PIRSF006305">
    <property type="entry name" value="Maf"/>
    <property type="match status" value="1"/>
</dbReference>
<gene>
    <name evidence="7" type="ORF">MTY_1598</name>
</gene>
<comment type="similarity">
    <text evidence="6">Belongs to the Maf family. YhdE subfamily.</text>
</comment>
<proteinExistence type="inferred from homology"/>
<feature type="site" description="Important for substrate specificity" evidence="6">
    <location>
        <position position="70"/>
    </location>
</feature>
<keyword evidence="3 6" id="KW-0963">Cytoplasm</keyword>
<accession>A0A0S6UES8</accession>
<dbReference type="HAMAP" id="MF_00528">
    <property type="entry name" value="Maf"/>
    <property type="match status" value="1"/>
</dbReference>
<sequence>MSKLVLASASPRRRELLARLGLPFTIQPSRIDESVYRHLPPAARVEALALAKARAVAAGLTDALVLGADTLVVCEGQVLGKPDSPAAAARMLAFLSGRTHTVYTGVAVVQAPRGAERVTHARTAVTFRHLTPDQIEAYVATGEPLDKAGAYGIQGRGALLVAGIEGDYFNVVGLPLVQVEELLAIFGVDVWGRV</sequence>
<evidence type="ECO:0000256" key="3">
    <source>
        <dbReference type="ARBA" id="ARBA00022490"/>
    </source>
</evidence>
<dbReference type="GO" id="GO:0009117">
    <property type="term" value="P:nucleotide metabolic process"/>
    <property type="evidence" value="ECO:0007669"/>
    <property type="project" value="UniProtKB-KW"/>
</dbReference>
<comment type="function">
    <text evidence="6">Nucleoside triphosphate pyrophosphatase that hydrolyzes dTTP and UTP. May have a dual role in cell division arrest and in preventing the incorporation of modified nucleotides into cellular nucleic acids.</text>
</comment>
<dbReference type="NCBIfam" id="TIGR00172">
    <property type="entry name" value="maf"/>
    <property type="match status" value="1"/>
</dbReference>
<dbReference type="RefSeq" id="WP_025773957.1">
    <property type="nucleotide sequence ID" value="NZ_DF238840.1"/>
</dbReference>
<comment type="caution">
    <text evidence="6">Lacks conserved residue(s) required for the propagation of feature annotation.</text>
</comment>
<dbReference type="GO" id="GO:0036221">
    <property type="term" value="F:UTP diphosphatase activity"/>
    <property type="evidence" value="ECO:0007669"/>
    <property type="project" value="RHEA"/>
</dbReference>
<evidence type="ECO:0000256" key="1">
    <source>
        <dbReference type="ARBA" id="ARBA00001968"/>
    </source>
</evidence>
<comment type="cofactor">
    <cofactor evidence="1 6">
        <name>a divalent metal cation</name>
        <dbReference type="ChEBI" id="CHEBI:60240"/>
    </cofactor>
</comment>
<dbReference type="Pfam" id="PF02545">
    <property type="entry name" value="Maf"/>
    <property type="match status" value="1"/>
</dbReference>
<dbReference type="GO" id="GO:0036218">
    <property type="term" value="F:dTTP diphosphatase activity"/>
    <property type="evidence" value="ECO:0007669"/>
    <property type="project" value="RHEA"/>
</dbReference>
<comment type="subcellular location">
    <subcellularLocation>
        <location evidence="2 6">Cytoplasm</location>
    </subcellularLocation>
</comment>
<dbReference type="CDD" id="cd00555">
    <property type="entry name" value="Maf"/>
    <property type="match status" value="1"/>
</dbReference>
<dbReference type="SUPFAM" id="SSF52972">
    <property type="entry name" value="ITPase-like"/>
    <property type="match status" value="1"/>
</dbReference>
<dbReference type="PANTHER" id="PTHR43213">
    <property type="entry name" value="BIFUNCTIONAL DTTP/UTP PYROPHOSPHATASE/METHYLTRANSFERASE PROTEIN-RELATED"/>
    <property type="match status" value="1"/>
</dbReference>
<organism evidence="7">
    <name type="scientific">Moorella thermoacetica Y72</name>
    <dbReference type="NCBI Taxonomy" id="1325331"/>
    <lineage>
        <taxon>Bacteria</taxon>
        <taxon>Bacillati</taxon>
        <taxon>Bacillota</taxon>
        <taxon>Clostridia</taxon>
        <taxon>Neomoorellales</taxon>
        <taxon>Neomoorellaceae</taxon>
        <taxon>Neomoorella</taxon>
    </lineage>
</organism>
<feature type="site" description="Important for substrate specificity" evidence="6">
    <location>
        <position position="12"/>
    </location>
</feature>
<dbReference type="FunFam" id="3.90.950.10:FF:000005">
    <property type="entry name" value="7-methyl-GTP pyrophosphatase"/>
    <property type="match status" value="1"/>
</dbReference>
<protein>
    <recommendedName>
        <fullName evidence="6">dTTP/UTP pyrophosphatase</fullName>
        <shortName evidence="6">dTTPase/UTPase</shortName>
        <ecNumber evidence="6">3.6.1.9</ecNumber>
    </recommendedName>
    <alternativeName>
        <fullName evidence="6">Nucleoside triphosphate pyrophosphatase</fullName>
    </alternativeName>
    <alternativeName>
        <fullName evidence="6">Nucleotide pyrophosphatase</fullName>
        <shortName evidence="6">Nucleotide PPase</shortName>
    </alternativeName>
</protein>
<reference evidence="7" key="1">
    <citation type="journal article" date="2014" name="Gene">
        <title>Genome-guided analysis of transformation efficiency and carbon dioxide assimilation by Moorella thermoacetica Y72.</title>
        <authorList>
            <person name="Tsukahara K."/>
            <person name="Kita A."/>
            <person name="Nakashimada Y."/>
            <person name="Hoshino T."/>
            <person name="Murakami K."/>
        </authorList>
    </citation>
    <scope>NUCLEOTIDE SEQUENCE [LARGE SCALE GENOMIC DNA]</scope>
    <source>
        <strain evidence="7">Y72</strain>
    </source>
</reference>
<evidence type="ECO:0000256" key="6">
    <source>
        <dbReference type="HAMAP-Rule" id="MF_00528"/>
    </source>
</evidence>
<evidence type="ECO:0000256" key="4">
    <source>
        <dbReference type="ARBA" id="ARBA00022801"/>
    </source>
</evidence>
<keyword evidence="4 6" id="KW-0378">Hydrolase</keyword>